<dbReference type="EMBL" id="AACB03000003">
    <property type="protein sequence ID" value="KAE8302968.1"/>
    <property type="molecule type" value="Genomic_DNA"/>
</dbReference>
<sequence>MPAIELSPLQAQFMPDISSLWCVNRISTYTEQTPVVILLFMSWSISCREALIQILNLQRSQPGVYYLCISKEHSSAIRSEMQSAPELLLLNVFTDPKHVLKPFLIANTITTVPTAILFASNKRMMWHGHALSPEFTEKFTKLIRQSHIKVYNEDALLFKTLRSSSCRSISARRSPTGNGSTSLMASLLTNKVSSGDIPEESSTLQEGYTKAHSPLVRSTRIHRSKQRPSSVQRASQIIHSATHDMLAVSLRENDLAVSSLTDKQLPQSSYPIERVLATSALWKTLSPPRTYAQRAPTSDNAKKYLIRSPRKERTDPLQPLRSPTSIIRAELSEATGEESSYPLVEEAPPRQSLSKPRILHRSSVVAENVKKELGWMLMKQDSILPKPLRIPESFPVDVLRDSEGTQQLFNKSAVFLRRMNV</sequence>
<protein>
    <submittedName>
        <fullName evidence="2">Uncharacterized protein</fullName>
    </submittedName>
</protein>
<feature type="region of interest" description="Disordered" evidence="1">
    <location>
        <begin position="194"/>
        <end position="213"/>
    </location>
</feature>
<reference evidence="2 3" key="1">
    <citation type="journal article" date="2007" name="Science">
        <title>Genomic minimalism in the early diverging intestinal parasite Giardia lamblia.</title>
        <authorList>
            <person name="Morrison H.G."/>
            <person name="McArthur A.G."/>
            <person name="Gillin F.D."/>
            <person name="Aley S.B."/>
            <person name="Adam R.D."/>
            <person name="Olsen G.J."/>
            <person name="Best A.A."/>
            <person name="Cande W.Z."/>
            <person name="Chen F."/>
            <person name="Cipriano M.J."/>
            <person name="Davids B.J."/>
            <person name="Dawson S.C."/>
            <person name="Elmendorf H.G."/>
            <person name="Hehl A.B."/>
            <person name="Holder M.E."/>
            <person name="Huse S.M."/>
            <person name="Kim U.U."/>
            <person name="Lasek-Nesselquist E."/>
            <person name="Manning G."/>
            <person name="Nigam A."/>
            <person name="Nixon J.E."/>
            <person name="Palm D."/>
            <person name="Passamaneck N.E."/>
            <person name="Prabhu A."/>
            <person name="Reich C.I."/>
            <person name="Reiner D.S."/>
            <person name="Samuelson J."/>
            <person name="Svard S.G."/>
            <person name="Sogin M.L."/>
        </authorList>
    </citation>
    <scope>NUCLEOTIDE SEQUENCE [LARGE SCALE GENOMIC DNA]</scope>
    <source>
        <strain evidence="2 3">WB C6</strain>
    </source>
</reference>
<dbReference type="HOGENOM" id="CLU_652911_0_0_1"/>
<name>D3KG03_GIAIC</name>
<proteinExistence type="predicted"/>
<dbReference type="AlphaFoldDB" id="D3KG03"/>
<dbReference type="VEuPathDB" id="GiardiaDB:GL50803_10339"/>
<organism evidence="2 3">
    <name type="scientific">Giardia intestinalis (strain ATCC 50803 / WB clone C6)</name>
    <name type="common">Giardia lamblia</name>
    <dbReference type="NCBI Taxonomy" id="184922"/>
    <lineage>
        <taxon>Eukaryota</taxon>
        <taxon>Metamonada</taxon>
        <taxon>Diplomonadida</taxon>
        <taxon>Hexamitidae</taxon>
        <taxon>Giardiinae</taxon>
        <taxon>Giardia</taxon>
    </lineage>
</organism>
<evidence type="ECO:0000313" key="2">
    <source>
        <dbReference type="EMBL" id="KAE8302968.1"/>
    </source>
</evidence>
<comment type="caution">
    <text evidence="2">The sequence shown here is derived from an EMBL/GenBank/DDBJ whole genome shotgun (WGS) entry which is preliminary data.</text>
</comment>
<dbReference type="OMA" id="WSISCRE"/>
<keyword evidence="3" id="KW-1185">Reference proteome</keyword>
<evidence type="ECO:0000313" key="3">
    <source>
        <dbReference type="Proteomes" id="UP000001548"/>
    </source>
</evidence>
<evidence type="ECO:0000256" key="1">
    <source>
        <dbReference type="SAM" id="MobiDB-lite"/>
    </source>
</evidence>
<dbReference type="Proteomes" id="UP000001548">
    <property type="component" value="Unassembled WGS sequence"/>
</dbReference>
<gene>
    <name evidence="2" type="ORF">GL50803_0010339</name>
</gene>
<accession>D3KG03</accession>
<feature type="region of interest" description="Disordered" evidence="1">
    <location>
        <begin position="289"/>
        <end position="324"/>
    </location>
</feature>